<evidence type="ECO:0000313" key="4">
    <source>
        <dbReference type="Proteomes" id="UP000294697"/>
    </source>
</evidence>
<dbReference type="GO" id="GO:0008745">
    <property type="term" value="F:N-acetylmuramoyl-L-alanine amidase activity"/>
    <property type="evidence" value="ECO:0007669"/>
    <property type="project" value="InterPro"/>
</dbReference>
<dbReference type="Proteomes" id="UP000294697">
    <property type="component" value="Unassembled WGS sequence"/>
</dbReference>
<evidence type="ECO:0000256" key="1">
    <source>
        <dbReference type="ARBA" id="ARBA00022801"/>
    </source>
</evidence>
<sequence length="751" mass="85601">MSVLRKLATIILVTIILSLILTNNAAAQNTIYFNGQDITSQIETVSREGELLIRARDLAELLDADLTWRPALKSLEMESQSVTIKIMANSRYIQIENDAIRTEAGLQLVDNQAYIPLAKSIEAFGYLLEYQRDNEELYIFQPETTINNVSWQEDGNQLQIEMDEITPYRVLHSEDGREITIEIDKAEIDQEFSDNISNNNYYLRVVNVPDRALLRLVIKSRTPIPFQIDGGVYEHEDSLVLSFLPQLKDIRLNEDNLLSVEATGEIPDARTKYLSESRKMIIDIPSVVIGNFDLDIEEHPLIKDIKVTQHDLDPVILRIEATMANGDIFKPVQREKSNLLTFKPGQRSEITDLEYAAGSFSFASSSALNPELFLLESPPRLVMNLYHVNRGSGIQDKIEVNNPQITSLRTARFDDQTVRIVADLEELTGYEWVEEQKNGLYYYTVNLKNKFSEIKTEDNADYQYLNILMDSRANYEVKKFNYPHRIVVDFKNTLNNLDDFSRIEKSSLIKDIRSSNYQLEGEEVTRLVFELNDYYSHRVESYQDQKGIKIALAKEYLNPEMKAEKIVKSQLIVIDAGHGGFDPGAIGATGLEEKVSNLAIAKATAKQLSKTNHKVLLTRDSDEFHSLQNRVKYANDRKADIFVSIHANSFNNPQTGGVETYYNQHESNQNRFLAEKIHDKLGRGLKINDRGIKESNFYVIKYTKMPSALVEVAFLSNAVEENMLRTKSFQDRAAALIADGILDYLEENGGE</sequence>
<accession>A0A4R7Z4A7</accession>
<gene>
    <name evidence="3" type="ORF">C8C77_11539</name>
</gene>
<dbReference type="PANTHER" id="PTHR30404">
    <property type="entry name" value="N-ACETYLMURAMOYL-L-ALANINE AMIDASE"/>
    <property type="match status" value="1"/>
</dbReference>
<dbReference type="SUPFAM" id="SSF55383">
    <property type="entry name" value="Copper amine oxidase, domain N"/>
    <property type="match status" value="1"/>
</dbReference>
<name>A0A4R7Z4A7_9FIRM</name>
<dbReference type="Gene3D" id="3.40.630.40">
    <property type="entry name" value="Zn-dependent exopeptidases"/>
    <property type="match status" value="1"/>
</dbReference>
<evidence type="ECO:0000313" key="3">
    <source>
        <dbReference type="EMBL" id="TDW02637.1"/>
    </source>
</evidence>
<dbReference type="InterPro" id="IPR002508">
    <property type="entry name" value="MurNAc-LAA_cat"/>
</dbReference>
<dbReference type="CDD" id="cd02696">
    <property type="entry name" value="MurNAc-LAA"/>
    <property type="match status" value="1"/>
</dbReference>
<dbReference type="Gene3D" id="2.60.40.3500">
    <property type="match status" value="2"/>
</dbReference>
<organism evidence="3 4">
    <name type="scientific">Halanaerobium saccharolyticum</name>
    <dbReference type="NCBI Taxonomy" id="43595"/>
    <lineage>
        <taxon>Bacteria</taxon>
        <taxon>Bacillati</taxon>
        <taxon>Bacillota</taxon>
        <taxon>Clostridia</taxon>
        <taxon>Halanaerobiales</taxon>
        <taxon>Halanaerobiaceae</taxon>
        <taxon>Halanaerobium</taxon>
    </lineage>
</organism>
<dbReference type="EMBL" id="SODA01000015">
    <property type="protein sequence ID" value="TDW02637.1"/>
    <property type="molecule type" value="Genomic_DNA"/>
</dbReference>
<keyword evidence="1" id="KW-0378">Hydrolase</keyword>
<dbReference type="InterPro" id="IPR050695">
    <property type="entry name" value="N-acetylmuramoyl_amidase_3"/>
</dbReference>
<dbReference type="PANTHER" id="PTHR30404:SF0">
    <property type="entry name" value="N-ACETYLMURAMOYL-L-ALANINE AMIDASE AMIC"/>
    <property type="match status" value="1"/>
</dbReference>
<dbReference type="SMART" id="SM00646">
    <property type="entry name" value="Ami_3"/>
    <property type="match status" value="1"/>
</dbReference>
<dbReference type="OrthoDB" id="43070at2"/>
<evidence type="ECO:0000259" key="2">
    <source>
        <dbReference type="SMART" id="SM00646"/>
    </source>
</evidence>
<dbReference type="InterPro" id="IPR012854">
    <property type="entry name" value="Cu_amine_oxidase-like_N"/>
</dbReference>
<feature type="domain" description="MurNAc-LAA" evidence="2">
    <location>
        <begin position="631"/>
        <end position="742"/>
    </location>
</feature>
<dbReference type="InterPro" id="IPR036582">
    <property type="entry name" value="Mao_N_sf"/>
</dbReference>
<dbReference type="InterPro" id="IPR021731">
    <property type="entry name" value="AMIN_dom"/>
</dbReference>
<dbReference type="SUPFAM" id="SSF53187">
    <property type="entry name" value="Zn-dependent exopeptidases"/>
    <property type="match status" value="1"/>
</dbReference>
<dbReference type="Pfam" id="PF01520">
    <property type="entry name" value="Amidase_3"/>
    <property type="match status" value="1"/>
</dbReference>
<dbReference type="GO" id="GO:0030288">
    <property type="term" value="C:outer membrane-bounded periplasmic space"/>
    <property type="evidence" value="ECO:0007669"/>
    <property type="project" value="TreeGrafter"/>
</dbReference>
<dbReference type="AlphaFoldDB" id="A0A4R7Z4A7"/>
<protein>
    <submittedName>
        <fullName evidence="3">N-acetylmuramoyl-L-alanine amidase</fullName>
    </submittedName>
</protein>
<dbReference type="GO" id="GO:0009253">
    <property type="term" value="P:peptidoglycan catabolic process"/>
    <property type="evidence" value="ECO:0007669"/>
    <property type="project" value="InterPro"/>
</dbReference>
<dbReference type="Gene3D" id="3.30.457.10">
    <property type="entry name" value="Copper amine oxidase-like, N-terminal domain"/>
    <property type="match status" value="1"/>
</dbReference>
<proteinExistence type="predicted"/>
<dbReference type="Pfam" id="PF07833">
    <property type="entry name" value="Cu_amine_oxidN1"/>
    <property type="match status" value="1"/>
</dbReference>
<dbReference type="Pfam" id="PF11741">
    <property type="entry name" value="AMIN"/>
    <property type="match status" value="2"/>
</dbReference>
<reference evidence="3 4" key="1">
    <citation type="submission" date="2019-03" db="EMBL/GenBank/DDBJ databases">
        <title>Subsurface microbial communities from deep shales in Ohio and West Virginia, USA.</title>
        <authorList>
            <person name="Wrighton K."/>
        </authorList>
    </citation>
    <scope>NUCLEOTIDE SEQUENCE [LARGE SCALE GENOMIC DNA]</scope>
    <source>
        <strain evidence="3 4">MSL9.2</strain>
    </source>
</reference>
<comment type="caution">
    <text evidence="3">The sequence shown here is derived from an EMBL/GenBank/DDBJ whole genome shotgun (WGS) entry which is preliminary data.</text>
</comment>